<gene>
    <name evidence="2" type="ORF">BJ554DRAFT_4130</name>
</gene>
<keyword evidence="3" id="KW-1185">Reference proteome</keyword>
<dbReference type="AlphaFoldDB" id="A0A8H7ZMQ8"/>
<protein>
    <submittedName>
        <fullName evidence="2">Uncharacterized protein</fullName>
    </submittedName>
</protein>
<evidence type="ECO:0000313" key="2">
    <source>
        <dbReference type="EMBL" id="KAG5456194.1"/>
    </source>
</evidence>
<comment type="caution">
    <text evidence="2">The sequence shown here is derived from an EMBL/GenBank/DDBJ whole genome shotgun (WGS) entry which is preliminary data.</text>
</comment>
<organism evidence="2 3">
    <name type="scientific">Olpidium bornovanus</name>
    <dbReference type="NCBI Taxonomy" id="278681"/>
    <lineage>
        <taxon>Eukaryota</taxon>
        <taxon>Fungi</taxon>
        <taxon>Fungi incertae sedis</taxon>
        <taxon>Olpidiomycota</taxon>
        <taxon>Olpidiomycotina</taxon>
        <taxon>Olpidiomycetes</taxon>
        <taxon>Olpidiales</taxon>
        <taxon>Olpidiaceae</taxon>
        <taxon>Olpidium</taxon>
    </lineage>
</organism>
<feature type="compositionally biased region" description="Low complexity" evidence="1">
    <location>
        <begin position="1"/>
        <end position="20"/>
    </location>
</feature>
<reference evidence="2 3" key="1">
    <citation type="journal article" name="Sci. Rep.">
        <title>Genome-scale phylogenetic analyses confirm Olpidium as the closest living zoosporic fungus to the non-flagellated, terrestrial fungi.</title>
        <authorList>
            <person name="Chang Y."/>
            <person name="Rochon D."/>
            <person name="Sekimoto S."/>
            <person name="Wang Y."/>
            <person name="Chovatia M."/>
            <person name="Sandor L."/>
            <person name="Salamov A."/>
            <person name="Grigoriev I.V."/>
            <person name="Stajich J.E."/>
            <person name="Spatafora J.W."/>
        </authorList>
    </citation>
    <scope>NUCLEOTIDE SEQUENCE [LARGE SCALE GENOMIC DNA]</scope>
    <source>
        <strain evidence="2">S191</strain>
    </source>
</reference>
<evidence type="ECO:0000256" key="1">
    <source>
        <dbReference type="SAM" id="MobiDB-lite"/>
    </source>
</evidence>
<feature type="region of interest" description="Disordered" evidence="1">
    <location>
        <begin position="1"/>
        <end position="31"/>
    </location>
</feature>
<accession>A0A8H7ZMQ8</accession>
<proteinExistence type="predicted"/>
<name>A0A8H7ZMQ8_9FUNG</name>
<evidence type="ECO:0000313" key="3">
    <source>
        <dbReference type="Proteomes" id="UP000673691"/>
    </source>
</evidence>
<sequence>MRAEGPHPNLTPPHTHTPHPSLFPPGSRTRRSRVLFSLHPGDLLGKALSEGGGERGFSALLFFLRSAGWGKGSARCAKWGISLSRAHGDMEP</sequence>
<dbReference type="EMBL" id="JAEFCI010012128">
    <property type="protein sequence ID" value="KAG5456194.1"/>
    <property type="molecule type" value="Genomic_DNA"/>
</dbReference>
<dbReference type="Proteomes" id="UP000673691">
    <property type="component" value="Unassembled WGS sequence"/>
</dbReference>